<reference evidence="1" key="1">
    <citation type="submission" date="2023-08" db="EMBL/GenBank/DDBJ databases">
        <authorList>
            <person name="Audoor S."/>
            <person name="Bilcke G."/>
        </authorList>
    </citation>
    <scope>NUCLEOTIDE SEQUENCE</scope>
</reference>
<sequence length="384" mass="44279">MLLYSNVIMDQRLFNILCTTERRRMTGGSYIIRCQDFKGFAEHCTKNVRVHLYSHDQLIFKPNGPNNNTDGWKKDFNATVTVKIGLAPKPRFGKLFMDVVDRYTSFDGLDSQVEVIVQTKYHAQDQFPNRTYHVVEHWYNSFPEDMLSSSDIPKFELPKIQPVSNMKMATVWTNMKQLCPTLSFANNSDVKFDCINERFGIAGWYQKYFNRSTASFEMQRLDNLLQDPRQGPGRIYYELFWKYNLLLVPAKTALPEKLRYGNVQRAVSQMRSGVPVLLEIYGEVLEDFMDRYNYTCAYKNTTTATTTAAVAAAATQKHNDEGDRSTSARKYWTLDEAVMAMKESPEIRRKCQKEGLAIAADYSPASLVERELRILGYDGDFDCP</sequence>
<evidence type="ECO:0000313" key="1">
    <source>
        <dbReference type="EMBL" id="CAJ1965043.1"/>
    </source>
</evidence>
<protein>
    <submittedName>
        <fullName evidence="1">Uncharacterized protein</fullName>
    </submittedName>
</protein>
<organism evidence="1 2">
    <name type="scientific">Cylindrotheca closterium</name>
    <dbReference type="NCBI Taxonomy" id="2856"/>
    <lineage>
        <taxon>Eukaryota</taxon>
        <taxon>Sar</taxon>
        <taxon>Stramenopiles</taxon>
        <taxon>Ochrophyta</taxon>
        <taxon>Bacillariophyta</taxon>
        <taxon>Bacillariophyceae</taxon>
        <taxon>Bacillariophycidae</taxon>
        <taxon>Bacillariales</taxon>
        <taxon>Bacillariaceae</taxon>
        <taxon>Cylindrotheca</taxon>
    </lineage>
</organism>
<comment type="caution">
    <text evidence="1">The sequence shown here is derived from an EMBL/GenBank/DDBJ whole genome shotgun (WGS) entry which is preliminary data.</text>
</comment>
<accession>A0AAD2G6U7</accession>
<dbReference type="AlphaFoldDB" id="A0AAD2G6U7"/>
<keyword evidence="2" id="KW-1185">Reference proteome</keyword>
<proteinExistence type="predicted"/>
<dbReference type="Proteomes" id="UP001295423">
    <property type="component" value="Unassembled WGS sequence"/>
</dbReference>
<gene>
    <name evidence="1" type="ORF">CYCCA115_LOCUS20920</name>
</gene>
<name>A0AAD2G6U7_9STRA</name>
<evidence type="ECO:0000313" key="2">
    <source>
        <dbReference type="Proteomes" id="UP001295423"/>
    </source>
</evidence>
<dbReference type="EMBL" id="CAKOGP040002202">
    <property type="protein sequence ID" value="CAJ1965043.1"/>
    <property type="molecule type" value="Genomic_DNA"/>
</dbReference>